<evidence type="ECO:0000256" key="6">
    <source>
        <dbReference type="RuleBase" id="RU004379"/>
    </source>
</evidence>
<keyword evidence="5 6" id="KW-0472">Membrane</keyword>
<feature type="transmembrane region" description="Helical" evidence="6">
    <location>
        <begin position="20"/>
        <end position="42"/>
    </location>
</feature>
<sequence length="236" mass="26253">MYTEEKIGVNSGLPSFMSKIYAWMAGGILLSALTVYTILYTFTPLANAFWWLMTVTNGWAIYGFIILELFLVFSFRFNPEKVQPTSNYALKFIAYSFVNGLTLAIVLLMYTEASIFNAFISTFALFGAMSIIGFITKKDLSKLGGILLSMLIGLIISSVVNLFLFRSSTADFVLSIITVLIFTGLTAYDTQKCKAIYATYGGTKSINGLAIVCALELYLDFINLFLGLLRIFGKRR</sequence>
<dbReference type="RefSeq" id="WP_058920076.1">
    <property type="nucleotide sequence ID" value="NZ_JBHSQC010000006.1"/>
</dbReference>
<dbReference type="PANTHER" id="PTHR23291:SF50">
    <property type="entry name" value="PROTEIN LIFEGUARD 4"/>
    <property type="match status" value="1"/>
</dbReference>
<evidence type="ECO:0000313" key="8">
    <source>
        <dbReference type="Proteomes" id="UP001597285"/>
    </source>
</evidence>
<feature type="transmembrane region" description="Helical" evidence="6">
    <location>
        <begin position="116"/>
        <end position="136"/>
    </location>
</feature>
<comment type="caution">
    <text evidence="7">The sequence shown here is derived from an EMBL/GenBank/DDBJ whole genome shotgun (WGS) entry which is preliminary data.</text>
</comment>
<comment type="similarity">
    <text evidence="2 6">Belongs to the BI1 family.</text>
</comment>
<evidence type="ECO:0000256" key="4">
    <source>
        <dbReference type="ARBA" id="ARBA00022989"/>
    </source>
</evidence>
<dbReference type="PANTHER" id="PTHR23291">
    <property type="entry name" value="BAX INHIBITOR-RELATED"/>
    <property type="match status" value="1"/>
</dbReference>
<reference evidence="8" key="1">
    <citation type="journal article" date="2019" name="Int. J. Syst. Evol. Microbiol.">
        <title>The Global Catalogue of Microorganisms (GCM) 10K type strain sequencing project: providing services to taxonomists for standard genome sequencing and annotation.</title>
        <authorList>
            <consortium name="The Broad Institute Genomics Platform"/>
            <consortium name="The Broad Institute Genome Sequencing Center for Infectious Disease"/>
            <person name="Wu L."/>
            <person name="Ma J."/>
        </authorList>
    </citation>
    <scope>NUCLEOTIDE SEQUENCE [LARGE SCALE GENOMIC DNA]</scope>
    <source>
        <strain evidence="8">KCTC 42143</strain>
    </source>
</reference>
<dbReference type="CDD" id="cd10432">
    <property type="entry name" value="BI-1-like_bacterial"/>
    <property type="match status" value="1"/>
</dbReference>
<feature type="transmembrane region" description="Helical" evidence="6">
    <location>
        <begin position="170"/>
        <end position="188"/>
    </location>
</feature>
<evidence type="ECO:0000256" key="5">
    <source>
        <dbReference type="ARBA" id="ARBA00023136"/>
    </source>
</evidence>
<evidence type="ECO:0000256" key="2">
    <source>
        <dbReference type="ARBA" id="ARBA00010350"/>
    </source>
</evidence>
<proteinExistence type="inferred from homology"/>
<feature type="transmembrane region" description="Helical" evidence="6">
    <location>
        <begin position="209"/>
        <end position="232"/>
    </location>
</feature>
<dbReference type="EMBL" id="JBHUFF010000018">
    <property type="protein sequence ID" value="MFD1800153.1"/>
    <property type="molecule type" value="Genomic_DNA"/>
</dbReference>
<dbReference type="Pfam" id="PF01027">
    <property type="entry name" value="Bax1-I"/>
    <property type="match status" value="1"/>
</dbReference>
<keyword evidence="4 6" id="KW-1133">Transmembrane helix</keyword>
<organism evidence="7 8">
    <name type="scientific">Carnobacterium antarcticum</name>
    <dbReference type="NCBI Taxonomy" id="2126436"/>
    <lineage>
        <taxon>Bacteria</taxon>
        <taxon>Bacillati</taxon>
        <taxon>Bacillota</taxon>
        <taxon>Bacilli</taxon>
        <taxon>Lactobacillales</taxon>
        <taxon>Carnobacteriaceae</taxon>
        <taxon>Carnobacterium</taxon>
    </lineage>
</organism>
<gene>
    <name evidence="7" type="ORF">ACFSBK_09885</name>
</gene>
<feature type="transmembrane region" description="Helical" evidence="6">
    <location>
        <begin position="92"/>
        <end position="110"/>
    </location>
</feature>
<evidence type="ECO:0000256" key="1">
    <source>
        <dbReference type="ARBA" id="ARBA00004141"/>
    </source>
</evidence>
<dbReference type="Proteomes" id="UP001597285">
    <property type="component" value="Unassembled WGS sequence"/>
</dbReference>
<dbReference type="InterPro" id="IPR006214">
    <property type="entry name" value="Bax_inhibitor_1-related"/>
</dbReference>
<keyword evidence="3 6" id="KW-0812">Transmembrane</keyword>
<protein>
    <submittedName>
        <fullName evidence="7">Bax inhibitor-1/YccA family protein</fullName>
    </submittedName>
</protein>
<name>A0ABW4NPS3_9LACT</name>
<feature type="transmembrane region" description="Helical" evidence="6">
    <location>
        <begin position="48"/>
        <end position="71"/>
    </location>
</feature>
<keyword evidence="8" id="KW-1185">Reference proteome</keyword>
<comment type="subcellular location">
    <subcellularLocation>
        <location evidence="1">Membrane</location>
        <topology evidence="1">Multi-pass membrane protein</topology>
    </subcellularLocation>
</comment>
<evidence type="ECO:0000256" key="3">
    <source>
        <dbReference type="ARBA" id="ARBA00022692"/>
    </source>
</evidence>
<evidence type="ECO:0000313" key="7">
    <source>
        <dbReference type="EMBL" id="MFD1800153.1"/>
    </source>
</evidence>
<accession>A0ABW4NPS3</accession>
<feature type="transmembrane region" description="Helical" evidence="6">
    <location>
        <begin position="143"/>
        <end position="164"/>
    </location>
</feature>